<dbReference type="Proteomes" id="UP000009234">
    <property type="component" value="Chromosome"/>
</dbReference>
<dbReference type="HOGENOM" id="CLU_3098190_0_0_9"/>
<organism evidence="1 2">
    <name type="scientific">Desulforamulus ruminis (strain ATCC 23193 / DSM 2154 / NCIMB 8452 / DL)</name>
    <name type="common">Desulfotomaculum ruminis</name>
    <dbReference type="NCBI Taxonomy" id="696281"/>
    <lineage>
        <taxon>Bacteria</taxon>
        <taxon>Bacillati</taxon>
        <taxon>Bacillota</taxon>
        <taxon>Clostridia</taxon>
        <taxon>Eubacteriales</taxon>
        <taxon>Peptococcaceae</taxon>
        <taxon>Desulforamulus</taxon>
    </lineage>
</organism>
<dbReference type="AlphaFoldDB" id="F6DV13"/>
<protein>
    <submittedName>
        <fullName evidence="1">Uncharacterized protein</fullName>
    </submittedName>
</protein>
<sequence>MPSHFFIIRLYICNVLTPAKAAAGNNDVLEFAEFKGDLEDTFMAVTEEAGQ</sequence>
<accession>F6DV13</accession>
<reference evidence="1 2" key="2">
    <citation type="journal article" date="2012" name="Stand. Genomic Sci.">
        <title>Complete genome sequence of the sulfate-reducing firmicute Desulfotomaculum ruminis type strain (DL(T)).</title>
        <authorList>
            <person name="Spring S."/>
            <person name="Visser M."/>
            <person name="Lu M."/>
            <person name="Copeland A."/>
            <person name="Lapidus A."/>
            <person name="Lucas S."/>
            <person name="Cheng J.F."/>
            <person name="Han C."/>
            <person name="Tapia R."/>
            <person name="Goodwin L.A."/>
            <person name="Pitluck S."/>
            <person name="Ivanova N."/>
            <person name="Land M."/>
            <person name="Hauser L."/>
            <person name="Larimer F."/>
            <person name="Rohde M."/>
            <person name="Goker M."/>
            <person name="Detter J.C."/>
            <person name="Kyrpides N.C."/>
            <person name="Woyke T."/>
            <person name="Schaap P.J."/>
            <person name="Plugge C.M."/>
            <person name="Muyzer G."/>
            <person name="Kuever J."/>
            <person name="Pereira I.A."/>
            <person name="Parshina S.N."/>
            <person name="Bernier-Latmani R."/>
            <person name="Stams A.J."/>
            <person name="Klenk H.P."/>
        </authorList>
    </citation>
    <scope>NUCLEOTIDE SEQUENCE [LARGE SCALE GENOMIC DNA]</scope>
    <source>
        <strain evidence="2">ATCC 23193 / DSM 2154 / NCIB 8452 / DL</strain>
    </source>
</reference>
<keyword evidence="2" id="KW-1185">Reference proteome</keyword>
<dbReference type="EMBL" id="CP002780">
    <property type="protein sequence ID" value="AEG61410.1"/>
    <property type="molecule type" value="Genomic_DNA"/>
</dbReference>
<evidence type="ECO:0000313" key="2">
    <source>
        <dbReference type="Proteomes" id="UP000009234"/>
    </source>
</evidence>
<gene>
    <name evidence="1" type="ordered locus">Desru_3201</name>
</gene>
<dbReference type="KEGG" id="dru:Desru_3201"/>
<evidence type="ECO:0000313" key="1">
    <source>
        <dbReference type="EMBL" id="AEG61410.1"/>
    </source>
</evidence>
<proteinExistence type="predicted"/>
<reference evidence="2" key="1">
    <citation type="submission" date="2011-05" db="EMBL/GenBank/DDBJ databases">
        <title>Complete sequence of Desulfotomaculum ruminis DSM 2154.</title>
        <authorList>
            <person name="Lucas S."/>
            <person name="Copeland A."/>
            <person name="Lapidus A."/>
            <person name="Cheng J.-F."/>
            <person name="Goodwin L."/>
            <person name="Pitluck S."/>
            <person name="Lu M."/>
            <person name="Detter J.C."/>
            <person name="Han C."/>
            <person name="Tapia R."/>
            <person name="Land M."/>
            <person name="Hauser L."/>
            <person name="Kyrpides N."/>
            <person name="Ivanova N."/>
            <person name="Mikhailova N."/>
            <person name="Pagani I."/>
            <person name="Stams A.J.M."/>
            <person name="Plugge C.M."/>
            <person name="Muyzer G."/>
            <person name="Kuever J."/>
            <person name="Parshina S.N."/>
            <person name="Ivanova A.E."/>
            <person name="Nazina T.N."/>
            <person name="Brambilla E."/>
            <person name="Spring S."/>
            <person name="Klenk H.-P."/>
            <person name="Woyke T."/>
        </authorList>
    </citation>
    <scope>NUCLEOTIDE SEQUENCE [LARGE SCALE GENOMIC DNA]</scope>
    <source>
        <strain evidence="2">ATCC 23193 / DSM 2154 / NCIB 8452 / DL</strain>
    </source>
</reference>
<name>F6DV13_DESRL</name>